<reference evidence="6 7" key="1">
    <citation type="submission" date="2017-03" db="EMBL/GenBank/DDBJ databases">
        <title>Lifting the veil on microbial sulfur biogeochemistry in mining wastewaters.</title>
        <authorList>
            <person name="Kantor R.S."/>
            <person name="Colenbrander Nelson T."/>
            <person name="Marshall S."/>
            <person name="Bennett D."/>
            <person name="Apte S."/>
            <person name="Camacho D."/>
            <person name="Thomas B.C."/>
            <person name="Warren L.A."/>
            <person name="Banfield J.F."/>
        </authorList>
    </citation>
    <scope>NUCLEOTIDE SEQUENCE [LARGE SCALE GENOMIC DNA]</scope>
    <source>
        <strain evidence="6">32-67-7</strain>
    </source>
</reference>
<protein>
    <submittedName>
        <fullName evidence="6">UDP-4-amino-4, 6-dideoxy-N-acetyl-beta-L-altrosamine transaminase</fullName>
    </submittedName>
</protein>
<accession>A0A258DDT2</accession>
<sequence>MAQPRGPAGHAGGEGRPMSGFLPYGRQTIEDDDIAAVAEALRGDFLTTGPTVEAFEAAFAEKVGANHAIAVSNGTATLHLAMMALGIGEGDVCVAPSVTFLATANCARYVGAGAEVVFADVDPDSGLMTPDTLAKALAGARDKRVKAVLPVHLRGDVCDLPALKAMASASGAVLVEDAPHALGSIATFDGVKHPVGDGAYSSFASFSFHPVKTLATGEGGMLTTNDPALAAKARLLRSHGMVRTVGGDPWWYEMPELGFNYRIPDVLCALGLSQLAKLDQFVARRRELTALYARLLPERAPRVRLATSPDHSDAALHLLTVLIDFEAEGISRRTVVESLKSQGVGTQVHYIPVHRQPYYAQRYRVADLPGADAWYARCLTLPLYPAMADGDVERVVDALAKILG</sequence>
<dbReference type="NCBIfam" id="TIGR03588">
    <property type="entry name" value="PseC"/>
    <property type="match status" value="1"/>
</dbReference>
<dbReference type="Pfam" id="PF01041">
    <property type="entry name" value="DegT_DnrJ_EryC1"/>
    <property type="match status" value="1"/>
</dbReference>
<feature type="modified residue" description="N6-(pyridoxal phosphate)lysine" evidence="3">
    <location>
        <position position="212"/>
    </location>
</feature>
<proteinExistence type="inferred from homology"/>
<dbReference type="SUPFAM" id="SSF53383">
    <property type="entry name" value="PLP-dependent transferases"/>
    <property type="match status" value="1"/>
</dbReference>
<comment type="similarity">
    <text evidence="1 4">Belongs to the DegT/DnrJ/EryC1 family.</text>
</comment>
<dbReference type="InterPro" id="IPR015424">
    <property type="entry name" value="PyrdxlP-dep_Trfase"/>
</dbReference>
<evidence type="ECO:0000313" key="7">
    <source>
        <dbReference type="Proteomes" id="UP000215616"/>
    </source>
</evidence>
<dbReference type="Gene3D" id="3.40.640.10">
    <property type="entry name" value="Type I PLP-dependent aspartate aminotransferase-like (Major domain)"/>
    <property type="match status" value="1"/>
</dbReference>
<dbReference type="PANTHER" id="PTHR30244:SF34">
    <property type="entry name" value="DTDP-4-AMINO-4,6-DIDEOXYGALACTOSE TRANSAMINASE"/>
    <property type="match status" value="1"/>
</dbReference>
<dbReference type="Proteomes" id="UP000215616">
    <property type="component" value="Unassembled WGS sequence"/>
</dbReference>
<dbReference type="CDD" id="cd00616">
    <property type="entry name" value="AHBA_syn"/>
    <property type="match status" value="1"/>
</dbReference>
<comment type="caution">
    <text evidence="6">The sequence shown here is derived from an EMBL/GenBank/DDBJ whole genome shotgun (WGS) entry which is preliminary data.</text>
</comment>
<dbReference type="GO" id="GO:0030170">
    <property type="term" value="F:pyridoxal phosphate binding"/>
    <property type="evidence" value="ECO:0007669"/>
    <property type="project" value="TreeGrafter"/>
</dbReference>
<dbReference type="InterPro" id="IPR020026">
    <property type="entry name" value="PseC"/>
</dbReference>
<dbReference type="InterPro" id="IPR000653">
    <property type="entry name" value="DegT/StrS_aminotransferase"/>
</dbReference>
<evidence type="ECO:0000313" key="6">
    <source>
        <dbReference type="EMBL" id="OYX05804.1"/>
    </source>
</evidence>
<name>A0A258DDT2_CAUVI</name>
<evidence type="ECO:0000256" key="2">
    <source>
        <dbReference type="PIRSR" id="PIRSR000390-1"/>
    </source>
</evidence>
<feature type="active site" description="Proton acceptor" evidence="2">
    <location>
        <position position="212"/>
    </location>
</feature>
<dbReference type="Gene3D" id="3.90.1150.10">
    <property type="entry name" value="Aspartate Aminotransferase, domain 1"/>
    <property type="match status" value="1"/>
</dbReference>
<dbReference type="EMBL" id="NCDQ01000022">
    <property type="protein sequence ID" value="OYX05804.1"/>
    <property type="molecule type" value="Genomic_DNA"/>
</dbReference>
<feature type="region of interest" description="Disordered" evidence="5">
    <location>
        <begin position="1"/>
        <end position="21"/>
    </location>
</feature>
<dbReference type="InterPro" id="IPR015422">
    <property type="entry name" value="PyrdxlP-dep_Trfase_small"/>
</dbReference>
<evidence type="ECO:0000256" key="1">
    <source>
        <dbReference type="ARBA" id="ARBA00037999"/>
    </source>
</evidence>
<dbReference type="PANTHER" id="PTHR30244">
    <property type="entry name" value="TRANSAMINASE"/>
    <property type="match status" value="1"/>
</dbReference>
<keyword evidence="3 4" id="KW-0663">Pyridoxal phosphate</keyword>
<gene>
    <name evidence="6" type="ORF">B7Z12_02445</name>
</gene>
<dbReference type="GO" id="GO:0008483">
    <property type="term" value="F:transaminase activity"/>
    <property type="evidence" value="ECO:0007669"/>
    <property type="project" value="TreeGrafter"/>
</dbReference>
<organism evidence="6 7">
    <name type="scientific">Caulobacter vibrioides</name>
    <name type="common">Caulobacter crescentus</name>
    <dbReference type="NCBI Taxonomy" id="155892"/>
    <lineage>
        <taxon>Bacteria</taxon>
        <taxon>Pseudomonadati</taxon>
        <taxon>Pseudomonadota</taxon>
        <taxon>Alphaproteobacteria</taxon>
        <taxon>Caulobacterales</taxon>
        <taxon>Caulobacteraceae</taxon>
        <taxon>Caulobacter</taxon>
    </lineage>
</organism>
<dbReference type="PIRSF" id="PIRSF000390">
    <property type="entry name" value="PLP_StrS"/>
    <property type="match status" value="1"/>
</dbReference>
<dbReference type="GO" id="GO:0000271">
    <property type="term" value="P:polysaccharide biosynthetic process"/>
    <property type="evidence" value="ECO:0007669"/>
    <property type="project" value="TreeGrafter"/>
</dbReference>
<evidence type="ECO:0000256" key="5">
    <source>
        <dbReference type="SAM" id="MobiDB-lite"/>
    </source>
</evidence>
<evidence type="ECO:0000256" key="3">
    <source>
        <dbReference type="PIRSR" id="PIRSR000390-2"/>
    </source>
</evidence>
<dbReference type="AlphaFoldDB" id="A0A258DDT2"/>
<evidence type="ECO:0000256" key="4">
    <source>
        <dbReference type="RuleBase" id="RU004508"/>
    </source>
</evidence>
<dbReference type="InterPro" id="IPR015421">
    <property type="entry name" value="PyrdxlP-dep_Trfase_major"/>
</dbReference>